<reference evidence="2" key="1">
    <citation type="submission" date="2021-03" db="EMBL/GenBank/DDBJ databases">
        <title>Leucobacter chromiisoli sp. nov., isolated from chromium-containing soil of chemical plant.</title>
        <authorList>
            <person name="Xu Z."/>
        </authorList>
    </citation>
    <scope>NUCLEOTIDE SEQUENCE</scope>
    <source>
        <strain evidence="2">K 70/01</strain>
    </source>
</reference>
<sequence length="184" mass="18521">MRSATPAAGSRAAALVRAAVLAAAGLGITFTATLHEQLVFDRSVVAVTFAALAASHLYSWAVQRRAERTPARVLLAAVALAAAIAMLVVATPAAFALVLAAWALVSGLLEFIGGAVGGATKQDATLMGATGVLLAVLALLFRDDQVATLGFFGAYAIIGAVFLGISAFDGTRRSATDPAAAPGR</sequence>
<dbReference type="EMBL" id="JAGFBF010000001">
    <property type="protein sequence ID" value="MBO2988766.1"/>
    <property type="molecule type" value="Genomic_DNA"/>
</dbReference>
<feature type="transmembrane region" description="Helical" evidence="1">
    <location>
        <begin position="124"/>
        <end position="141"/>
    </location>
</feature>
<gene>
    <name evidence="2" type="ORF">J4H85_01970</name>
</gene>
<feature type="transmembrane region" description="Helical" evidence="1">
    <location>
        <begin position="44"/>
        <end position="61"/>
    </location>
</feature>
<feature type="transmembrane region" description="Helical" evidence="1">
    <location>
        <begin position="148"/>
        <end position="168"/>
    </location>
</feature>
<keyword evidence="1" id="KW-1133">Transmembrane helix</keyword>
<dbReference type="AlphaFoldDB" id="A0A939TJ22"/>
<keyword evidence="1" id="KW-0812">Transmembrane</keyword>
<keyword evidence="1" id="KW-0472">Membrane</keyword>
<evidence type="ECO:0000256" key="1">
    <source>
        <dbReference type="SAM" id="Phobius"/>
    </source>
</evidence>
<protein>
    <submittedName>
        <fullName evidence="2">Uncharacterized protein</fullName>
    </submittedName>
</protein>
<keyword evidence="3" id="KW-1185">Reference proteome</keyword>
<evidence type="ECO:0000313" key="2">
    <source>
        <dbReference type="EMBL" id="MBO2988766.1"/>
    </source>
</evidence>
<dbReference type="Proteomes" id="UP000668403">
    <property type="component" value="Unassembled WGS sequence"/>
</dbReference>
<feature type="transmembrane region" description="Helical" evidence="1">
    <location>
        <begin position="12"/>
        <end position="32"/>
    </location>
</feature>
<evidence type="ECO:0000313" key="3">
    <source>
        <dbReference type="Proteomes" id="UP000668403"/>
    </source>
</evidence>
<accession>A0A939TJ22</accession>
<name>A0A939TJ22_9MICO</name>
<proteinExistence type="predicted"/>
<comment type="caution">
    <text evidence="2">The sequence shown here is derived from an EMBL/GenBank/DDBJ whole genome shotgun (WGS) entry which is preliminary data.</text>
</comment>
<organism evidence="2 3">
    <name type="scientific">Leucobacter tardus</name>
    <dbReference type="NCBI Taxonomy" id="501483"/>
    <lineage>
        <taxon>Bacteria</taxon>
        <taxon>Bacillati</taxon>
        <taxon>Actinomycetota</taxon>
        <taxon>Actinomycetes</taxon>
        <taxon>Micrococcales</taxon>
        <taxon>Microbacteriaceae</taxon>
        <taxon>Leucobacter</taxon>
    </lineage>
</organism>
<feature type="transmembrane region" description="Helical" evidence="1">
    <location>
        <begin position="73"/>
        <end position="104"/>
    </location>
</feature>